<gene>
    <name evidence="10" type="ORF">C8D99_11711</name>
</gene>
<dbReference type="InterPro" id="IPR011050">
    <property type="entry name" value="Pectin_lyase_fold/virulence"/>
</dbReference>
<dbReference type="EMBL" id="SORI01000017">
    <property type="protein sequence ID" value="TDY56710.1"/>
    <property type="molecule type" value="Genomic_DNA"/>
</dbReference>
<keyword evidence="9" id="KW-0812">Transmembrane</keyword>
<evidence type="ECO:0000313" key="11">
    <source>
        <dbReference type="Proteomes" id="UP000295066"/>
    </source>
</evidence>
<sequence length="633" mass="67282">MATRKASGAFLSLFILLGFLVLSLFSRHAEGAIFRVTQNGAGLRDGSSWTNACDAGRFPQLLSGATPGTEIWIAEGRYRPGSPNRPYSAFILPPGVSLYGGFAGNEVSVEQRDPLAHVSVLTGDLSLDDTVNSHGVTERVEDIVGQNSYTVIRCEGEPREGDVSIPAPERPQSVIDGLVITGGNSEVICYASLHGESPIKAEDPVIQTGGLHIENARVEVRQTSFTGNQGFRGGAVWNASGVTRIQKCTFSANRAIMSGGSIYNWTNVGGTGVAAESEMTITESLFSSNNARDDGGAIDNHFSEVSVRRCTFSENTAGNGGGIRNYQGKMTVEACTFSGNAAVGDFYRSDIRGGGIYNQGSNTDAVIVNCTFYGNSADFGGGAANWGKMLLINSTLSENSAAHGEELADGKDYLTEVVNCILWHGYPGDEIYTDQSYPVDVRYSIIKGGYPGEGNLDVSPLLGTPSWNGGPTRTCALLPGSPAIDSGTSSGAPVTDQRGIQRPQKSGFDRGAYEVSVRKFLVMRAPFPGVFRFSTATEQFESGEGTAWGFPEGIPVTVTFLPQAGKRLKDVLVDRRSVGAVSSYTFPNLDRDHEIETVFMETLSSSGGGGCSAGSGFFSFLLLIPLLLIGRRR</sequence>
<evidence type="ECO:0008006" key="12">
    <source>
        <dbReference type="Google" id="ProtNLM"/>
    </source>
</evidence>
<reference evidence="10 11" key="1">
    <citation type="submission" date="2019-03" db="EMBL/GenBank/DDBJ databases">
        <title>Genomic Encyclopedia of Type Strains, Phase IV (KMG-IV): sequencing the most valuable type-strain genomes for metagenomic binning, comparative biology and taxonomic classification.</title>
        <authorList>
            <person name="Goeker M."/>
        </authorList>
    </citation>
    <scope>NUCLEOTIDE SEQUENCE [LARGE SCALE GENOMIC DNA]</scope>
    <source>
        <strain evidence="10 11">DSM 25964</strain>
    </source>
</reference>
<dbReference type="RefSeq" id="WP_133958381.1">
    <property type="nucleotide sequence ID" value="NZ_SORI01000017.1"/>
</dbReference>
<dbReference type="SUPFAM" id="SSF51126">
    <property type="entry name" value="Pectin lyase-like"/>
    <property type="match status" value="1"/>
</dbReference>
<keyword evidence="6 9" id="KW-0472">Membrane</keyword>
<dbReference type="PANTHER" id="PTHR11319">
    <property type="entry name" value="G PROTEIN-COUPLED RECEPTOR-RELATED"/>
    <property type="match status" value="1"/>
</dbReference>
<dbReference type="PANTHER" id="PTHR11319:SF35">
    <property type="entry name" value="OUTER MEMBRANE PROTEIN PMPC-RELATED"/>
    <property type="match status" value="1"/>
</dbReference>
<evidence type="ECO:0000256" key="3">
    <source>
        <dbReference type="ARBA" id="ARBA00004613"/>
    </source>
</evidence>
<keyword evidence="7" id="KW-0998">Cell outer membrane</keyword>
<evidence type="ECO:0000256" key="1">
    <source>
        <dbReference type="ARBA" id="ARBA00004196"/>
    </source>
</evidence>
<evidence type="ECO:0000256" key="5">
    <source>
        <dbReference type="ARBA" id="ARBA00022729"/>
    </source>
</evidence>
<dbReference type="AlphaFoldDB" id="A0A4V3HFW9"/>
<dbReference type="Pfam" id="PF02415">
    <property type="entry name" value="Chlam_PMP"/>
    <property type="match status" value="1"/>
</dbReference>
<dbReference type="Proteomes" id="UP000295066">
    <property type="component" value="Unassembled WGS sequence"/>
</dbReference>
<dbReference type="Gene3D" id="2.160.20.10">
    <property type="entry name" value="Single-stranded right-handed beta-helix, Pectin lyase-like"/>
    <property type="match status" value="1"/>
</dbReference>
<evidence type="ECO:0000256" key="6">
    <source>
        <dbReference type="ARBA" id="ARBA00023136"/>
    </source>
</evidence>
<dbReference type="GO" id="GO:0005576">
    <property type="term" value="C:extracellular region"/>
    <property type="evidence" value="ECO:0007669"/>
    <property type="project" value="UniProtKB-SubCell"/>
</dbReference>
<evidence type="ECO:0000256" key="8">
    <source>
        <dbReference type="SAM" id="MobiDB-lite"/>
    </source>
</evidence>
<comment type="subcellular location">
    <subcellularLocation>
        <location evidence="1">Cell envelope</location>
    </subcellularLocation>
    <subcellularLocation>
        <location evidence="2">Cell outer membrane</location>
    </subcellularLocation>
    <subcellularLocation>
        <location evidence="3">Secreted</location>
    </subcellularLocation>
</comment>
<keyword evidence="5" id="KW-0732">Signal</keyword>
<evidence type="ECO:0000313" key="10">
    <source>
        <dbReference type="EMBL" id="TDY56710.1"/>
    </source>
</evidence>
<accession>A0A4V3HFW9</accession>
<keyword evidence="4" id="KW-0964">Secreted</keyword>
<proteinExistence type="predicted"/>
<dbReference type="GO" id="GO:0009279">
    <property type="term" value="C:cell outer membrane"/>
    <property type="evidence" value="ECO:0007669"/>
    <property type="project" value="UniProtKB-SubCell"/>
</dbReference>
<comment type="caution">
    <text evidence="10">The sequence shown here is derived from an EMBL/GenBank/DDBJ whole genome shotgun (WGS) entry which is preliminary data.</text>
</comment>
<keyword evidence="11" id="KW-1185">Reference proteome</keyword>
<dbReference type="OrthoDB" id="4884at2"/>
<name>A0A4V3HFW9_9BACT</name>
<dbReference type="InterPro" id="IPR003368">
    <property type="entry name" value="POMP_repeat"/>
</dbReference>
<evidence type="ECO:0000256" key="2">
    <source>
        <dbReference type="ARBA" id="ARBA00004442"/>
    </source>
</evidence>
<feature type="transmembrane region" description="Helical" evidence="9">
    <location>
        <begin position="607"/>
        <end position="629"/>
    </location>
</feature>
<organism evidence="10 11">
    <name type="scientific">Aminivibrio pyruvatiphilus</name>
    <dbReference type="NCBI Taxonomy" id="1005740"/>
    <lineage>
        <taxon>Bacteria</taxon>
        <taxon>Thermotogati</taxon>
        <taxon>Synergistota</taxon>
        <taxon>Synergistia</taxon>
        <taxon>Synergistales</taxon>
        <taxon>Aminobacteriaceae</taxon>
        <taxon>Aminivibrio</taxon>
    </lineage>
</organism>
<protein>
    <recommendedName>
        <fullName evidence="12">Outer membrane repeat protein</fullName>
    </recommendedName>
</protein>
<dbReference type="InterPro" id="IPR012334">
    <property type="entry name" value="Pectin_lyas_fold"/>
</dbReference>
<evidence type="ECO:0000256" key="7">
    <source>
        <dbReference type="ARBA" id="ARBA00023237"/>
    </source>
</evidence>
<evidence type="ECO:0000256" key="9">
    <source>
        <dbReference type="SAM" id="Phobius"/>
    </source>
</evidence>
<feature type="region of interest" description="Disordered" evidence="8">
    <location>
        <begin position="486"/>
        <end position="505"/>
    </location>
</feature>
<dbReference type="NCBIfam" id="NF041518">
    <property type="entry name" value="choice_anch_Q"/>
    <property type="match status" value="1"/>
</dbReference>
<keyword evidence="9" id="KW-1133">Transmembrane helix</keyword>
<dbReference type="InterPro" id="IPR059226">
    <property type="entry name" value="Choice_anch_Q_dom"/>
</dbReference>
<evidence type="ECO:0000256" key="4">
    <source>
        <dbReference type="ARBA" id="ARBA00022525"/>
    </source>
</evidence>